<gene>
    <name evidence="1" type="ORF">TWF481_002994</name>
</gene>
<reference evidence="1 2" key="1">
    <citation type="submission" date="2023-08" db="EMBL/GenBank/DDBJ databases">
        <authorList>
            <person name="Palmer J.M."/>
        </authorList>
    </citation>
    <scope>NUCLEOTIDE SEQUENCE [LARGE SCALE GENOMIC DNA]</scope>
    <source>
        <strain evidence="1 2">TWF481</strain>
    </source>
</reference>
<sequence length="88" mass="9868">MALNLCSVQKLMDSGVSVLFHPNQVVIQEGDFLMARPSYDPAIRLYMLRSMQEPDQEKPDRLTFITEAMALAAVAAPKDMTERTPTPK</sequence>
<protein>
    <submittedName>
        <fullName evidence="1">Uncharacterized protein</fullName>
    </submittedName>
</protein>
<keyword evidence="2" id="KW-1185">Reference proteome</keyword>
<dbReference type="AlphaFoldDB" id="A0AAV9VTW6"/>
<name>A0AAV9VTW6_9PEZI</name>
<organism evidence="1 2">
    <name type="scientific">Arthrobotrys musiformis</name>
    <dbReference type="NCBI Taxonomy" id="47236"/>
    <lineage>
        <taxon>Eukaryota</taxon>
        <taxon>Fungi</taxon>
        <taxon>Dikarya</taxon>
        <taxon>Ascomycota</taxon>
        <taxon>Pezizomycotina</taxon>
        <taxon>Orbiliomycetes</taxon>
        <taxon>Orbiliales</taxon>
        <taxon>Orbiliaceae</taxon>
        <taxon>Arthrobotrys</taxon>
    </lineage>
</organism>
<dbReference type="EMBL" id="JAVHJL010000012">
    <property type="protein sequence ID" value="KAK6495949.1"/>
    <property type="molecule type" value="Genomic_DNA"/>
</dbReference>
<evidence type="ECO:0000313" key="2">
    <source>
        <dbReference type="Proteomes" id="UP001370758"/>
    </source>
</evidence>
<proteinExistence type="predicted"/>
<comment type="caution">
    <text evidence="1">The sequence shown here is derived from an EMBL/GenBank/DDBJ whole genome shotgun (WGS) entry which is preliminary data.</text>
</comment>
<accession>A0AAV9VTW6</accession>
<evidence type="ECO:0000313" key="1">
    <source>
        <dbReference type="EMBL" id="KAK6495949.1"/>
    </source>
</evidence>
<dbReference type="Proteomes" id="UP001370758">
    <property type="component" value="Unassembled WGS sequence"/>
</dbReference>